<evidence type="ECO:0000313" key="14">
    <source>
        <dbReference type="Proteomes" id="UP001501009"/>
    </source>
</evidence>
<feature type="domain" description="Peptidase M4" evidence="10">
    <location>
        <begin position="225"/>
        <end position="374"/>
    </location>
</feature>
<keyword evidence="6 8" id="KW-0862">Zinc</keyword>
<dbReference type="Pfam" id="PF01447">
    <property type="entry name" value="Peptidase_M4"/>
    <property type="match status" value="1"/>
</dbReference>
<protein>
    <recommendedName>
        <fullName evidence="8">Neutral metalloproteinase</fullName>
        <ecNumber evidence="8">3.4.24.-</ecNumber>
    </recommendedName>
</protein>
<accession>A0ABP7IFW1</accession>
<dbReference type="EC" id="3.4.24.-" evidence="8"/>
<feature type="chain" id="PRO_5044998656" description="Neutral metalloproteinase" evidence="8">
    <location>
        <begin position="37"/>
        <end position="554"/>
    </location>
</feature>
<evidence type="ECO:0000259" key="10">
    <source>
        <dbReference type="Pfam" id="PF01447"/>
    </source>
</evidence>
<dbReference type="Gene3D" id="3.10.170.10">
    <property type="match status" value="1"/>
</dbReference>
<dbReference type="Pfam" id="PF02868">
    <property type="entry name" value="Peptidase_M4_C"/>
    <property type="match status" value="1"/>
</dbReference>
<comment type="caution">
    <text evidence="13">The sequence shown here is derived from an EMBL/GenBank/DDBJ whole genome shotgun (WGS) entry which is preliminary data.</text>
</comment>
<evidence type="ECO:0000259" key="11">
    <source>
        <dbReference type="Pfam" id="PF02868"/>
    </source>
</evidence>
<feature type="signal peptide" evidence="8">
    <location>
        <begin position="1"/>
        <end position="36"/>
    </location>
</feature>
<dbReference type="PANTHER" id="PTHR33794:SF1">
    <property type="entry name" value="BACILLOLYSIN"/>
    <property type="match status" value="1"/>
</dbReference>
<proteinExistence type="inferred from homology"/>
<evidence type="ECO:0000256" key="5">
    <source>
        <dbReference type="ARBA" id="ARBA00022801"/>
    </source>
</evidence>
<dbReference type="InterPro" id="IPR001570">
    <property type="entry name" value="Peptidase_M4_C_domain"/>
</dbReference>
<dbReference type="Gene3D" id="3.10.450.490">
    <property type="match status" value="1"/>
</dbReference>
<name>A0ABP7IFW1_9ACTN</name>
<dbReference type="CDD" id="cd09597">
    <property type="entry name" value="M4_TLP"/>
    <property type="match status" value="1"/>
</dbReference>
<comment type="subcellular location">
    <subcellularLocation>
        <location evidence="8">Secreted</location>
    </subcellularLocation>
</comment>
<dbReference type="Pfam" id="PF07504">
    <property type="entry name" value="FTP"/>
    <property type="match status" value="1"/>
</dbReference>
<dbReference type="InterPro" id="IPR023612">
    <property type="entry name" value="Peptidase_M4"/>
</dbReference>
<dbReference type="Proteomes" id="UP001501009">
    <property type="component" value="Unassembled WGS sequence"/>
</dbReference>
<keyword evidence="5 8" id="KW-0378">Hydrolase</keyword>
<evidence type="ECO:0000256" key="6">
    <source>
        <dbReference type="ARBA" id="ARBA00022833"/>
    </source>
</evidence>
<evidence type="ECO:0000256" key="4">
    <source>
        <dbReference type="ARBA" id="ARBA00022729"/>
    </source>
</evidence>
<dbReference type="EMBL" id="BAABDE010000023">
    <property type="protein sequence ID" value="GAA3817298.1"/>
    <property type="molecule type" value="Genomic_DNA"/>
</dbReference>
<keyword evidence="14" id="KW-1185">Reference proteome</keyword>
<dbReference type="Gene3D" id="1.10.390.10">
    <property type="entry name" value="Neutral Protease Domain 2"/>
    <property type="match status" value="1"/>
</dbReference>
<evidence type="ECO:0000313" key="13">
    <source>
        <dbReference type="EMBL" id="GAA3817298.1"/>
    </source>
</evidence>
<evidence type="ECO:0000256" key="9">
    <source>
        <dbReference type="SAM" id="MobiDB-lite"/>
    </source>
</evidence>
<evidence type="ECO:0000256" key="1">
    <source>
        <dbReference type="ARBA" id="ARBA00009388"/>
    </source>
</evidence>
<dbReference type="SUPFAM" id="SSF55486">
    <property type="entry name" value="Metalloproteases ('zincins'), catalytic domain"/>
    <property type="match status" value="1"/>
</dbReference>
<dbReference type="PRINTS" id="PR00730">
    <property type="entry name" value="THERMOLYSIN"/>
</dbReference>
<dbReference type="RefSeq" id="WP_275779789.1">
    <property type="nucleotide sequence ID" value="NZ_BAABDE010000023.1"/>
</dbReference>
<comment type="cofactor">
    <cofactor evidence="8">
        <name>Zn(2+)</name>
        <dbReference type="ChEBI" id="CHEBI:29105"/>
    </cofactor>
</comment>
<feature type="region of interest" description="Disordered" evidence="9">
    <location>
        <begin position="268"/>
        <end position="292"/>
    </location>
</feature>
<evidence type="ECO:0000259" key="12">
    <source>
        <dbReference type="Pfam" id="PF07504"/>
    </source>
</evidence>
<keyword evidence="4 8" id="KW-0732">Signal</keyword>
<dbReference type="PANTHER" id="PTHR33794">
    <property type="entry name" value="BACILLOLYSIN"/>
    <property type="match status" value="1"/>
</dbReference>
<evidence type="ECO:0000256" key="8">
    <source>
        <dbReference type="RuleBase" id="RU366073"/>
    </source>
</evidence>
<dbReference type="InterPro" id="IPR027268">
    <property type="entry name" value="Peptidase_M4/M1_CTD_sf"/>
</dbReference>
<evidence type="ECO:0000256" key="7">
    <source>
        <dbReference type="ARBA" id="ARBA00023049"/>
    </source>
</evidence>
<feature type="domain" description="Peptidase M4 C-terminal" evidence="11">
    <location>
        <begin position="378"/>
        <end position="553"/>
    </location>
</feature>
<keyword evidence="8" id="KW-0964">Secreted</keyword>
<keyword evidence="7 8" id="KW-0482">Metalloprotease</keyword>
<comment type="similarity">
    <text evidence="1 8">Belongs to the peptidase M4 family.</text>
</comment>
<comment type="function">
    <text evidence="8">Extracellular zinc metalloprotease.</text>
</comment>
<gene>
    <name evidence="13" type="ORF">GCM10022403_058430</name>
</gene>
<dbReference type="InterPro" id="IPR013856">
    <property type="entry name" value="Peptidase_M4_domain"/>
</dbReference>
<reference evidence="14" key="1">
    <citation type="journal article" date="2019" name="Int. J. Syst. Evol. Microbiol.">
        <title>The Global Catalogue of Microorganisms (GCM) 10K type strain sequencing project: providing services to taxonomists for standard genome sequencing and annotation.</title>
        <authorList>
            <consortium name="The Broad Institute Genomics Platform"/>
            <consortium name="The Broad Institute Genome Sequencing Center for Infectious Disease"/>
            <person name="Wu L."/>
            <person name="Ma J."/>
        </authorList>
    </citation>
    <scope>NUCLEOTIDE SEQUENCE [LARGE SCALE GENOMIC DNA]</scope>
    <source>
        <strain evidence="14">JCM 17138</strain>
    </source>
</reference>
<keyword evidence="2 8" id="KW-0645">Protease</keyword>
<evidence type="ECO:0000256" key="3">
    <source>
        <dbReference type="ARBA" id="ARBA00022723"/>
    </source>
</evidence>
<feature type="domain" description="FTP" evidence="12">
    <location>
        <begin position="85"/>
        <end position="131"/>
    </location>
</feature>
<dbReference type="InterPro" id="IPR011096">
    <property type="entry name" value="FTP_domain"/>
</dbReference>
<sequence length="554" mass="56981">MTPLYARHKRSTLAIATAVAAGALLTTGLTTGSAAAQTKADSTATARTAGAPAALSATSRTALIQKAQDNVAATAQQIGLGTKEKLVVKDVVKDADGTVHTRYERTYAGLPVLGGDLVVATKSGKTESVTKATKAAIKVASLKPQIATAKAEKQALTAAKAAGSDKTSADKARKVIWAGSGKPVLAIETVVGGLQDDGTPNALHVITDAATGKKLFQYQAIENATGTGKTLYSGTVSLTVTQSGSTYNLTDASRGGHKTYNLKRATSGTGTLVSSSSSTFGTGTASSSSSNQTAAADAAYGAQETWDYYKSTFGRSGIKNDGAAAYSRVHYGSSYVNAFWDDDCFCMTYGDGESNTDPLTSLDVAGHEMTHGVTANTAGLDYSGESGGLNEATSDILGGVGVEFYANNASDPGDYLIGEKIDINGDGTPLRYFDKPSKDGGSADSWSSSVGNLDVHYSSGVANHFFYLLAEGSGSKTINGVSYNSPTSNGSTVTGIGRDKALQIWYKALTEYFTSTTNYKAARTGTLSAAADLYGSSSTEYKTVAAAWSAVNVS</sequence>
<organism evidence="13 14">
    <name type="scientific">Streptomyces coacervatus</name>
    <dbReference type="NCBI Taxonomy" id="647381"/>
    <lineage>
        <taxon>Bacteria</taxon>
        <taxon>Bacillati</taxon>
        <taxon>Actinomycetota</taxon>
        <taxon>Actinomycetes</taxon>
        <taxon>Kitasatosporales</taxon>
        <taxon>Streptomycetaceae</taxon>
        <taxon>Streptomyces</taxon>
    </lineage>
</organism>
<evidence type="ECO:0000256" key="2">
    <source>
        <dbReference type="ARBA" id="ARBA00022670"/>
    </source>
</evidence>
<dbReference type="InterPro" id="IPR050728">
    <property type="entry name" value="Zinc_Metalloprotease_M4"/>
</dbReference>
<keyword evidence="3" id="KW-0479">Metal-binding</keyword>